<feature type="coiled-coil region" evidence="1">
    <location>
        <begin position="83"/>
        <end position="175"/>
    </location>
</feature>
<evidence type="ECO:0000256" key="1">
    <source>
        <dbReference type="SAM" id="Coils"/>
    </source>
</evidence>
<dbReference type="PANTHER" id="PTHR34981">
    <property type="entry name" value="CELL DIVISION PROTEIN ZAPA"/>
    <property type="match status" value="1"/>
</dbReference>
<name>A0ABX8RD16_9CLOT</name>
<dbReference type="PANTHER" id="PTHR34981:SF1">
    <property type="entry name" value="CELL DIVISION PROTEIN ZAPA"/>
    <property type="match status" value="1"/>
</dbReference>
<sequence length="189" mass="22285">MNNKNKVVVRIYGQEYTMVGSESKEYMQRVANFVDEKMIDIARNSRKLSTSMVAVLTCLNIADEYFKVNKEMESIKEEAVKPLQELEETRSQLAAVLADFEAKEIEYNKIIEQLTEEKKNNLKKDECEMLKKEIEALKEKLNLKENEIQKVRNENEELQNKVFDSQIKYVQARKELDAFIENFDEKSRK</sequence>
<dbReference type="EMBL" id="CP078093">
    <property type="protein sequence ID" value="QXM06339.1"/>
    <property type="molecule type" value="Genomic_DNA"/>
</dbReference>
<protein>
    <submittedName>
        <fullName evidence="2">Cell division protein ZapA</fullName>
    </submittedName>
</protein>
<dbReference type="RefSeq" id="WP_218283035.1">
    <property type="nucleotide sequence ID" value="NZ_CP078093.1"/>
</dbReference>
<keyword evidence="1" id="KW-0175">Coiled coil</keyword>
<proteinExistence type="predicted"/>
<organism evidence="2 3">
    <name type="scientific">Crassaminicella indica</name>
    <dbReference type="NCBI Taxonomy" id="2855394"/>
    <lineage>
        <taxon>Bacteria</taxon>
        <taxon>Bacillati</taxon>
        <taxon>Bacillota</taxon>
        <taxon>Clostridia</taxon>
        <taxon>Eubacteriales</taxon>
        <taxon>Clostridiaceae</taxon>
        <taxon>Crassaminicella</taxon>
    </lineage>
</organism>
<dbReference type="Pfam" id="PF05164">
    <property type="entry name" value="ZapA"/>
    <property type="match status" value="1"/>
</dbReference>
<evidence type="ECO:0000313" key="2">
    <source>
        <dbReference type="EMBL" id="QXM06339.1"/>
    </source>
</evidence>
<keyword evidence="2" id="KW-0132">Cell division</keyword>
<reference evidence="2" key="1">
    <citation type="submission" date="2021-07" db="EMBL/GenBank/DDBJ databases">
        <title>Complete genome sequence of Crassaminicella sp. 143-21, isolated from a deep-sea hydrothermal vent.</title>
        <authorList>
            <person name="Li X."/>
        </authorList>
    </citation>
    <scope>NUCLEOTIDE SEQUENCE</scope>
    <source>
        <strain evidence="2">143-21</strain>
    </source>
</reference>
<dbReference type="Proteomes" id="UP000886818">
    <property type="component" value="Chromosome"/>
</dbReference>
<keyword evidence="2" id="KW-0131">Cell cycle</keyword>
<dbReference type="GO" id="GO:0051301">
    <property type="term" value="P:cell division"/>
    <property type="evidence" value="ECO:0007669"/>
    <property type="project" value="UniProtKB-KW"/>
</dbReference>
<keyword evidence="3" id="KW-1185">Reference proteome</keyword>
<dbReference type="InterPro" id="IPR007838">
    <property type="entry name" value="Cell_div_ZapA-like"/>
</dbReference>
<gene>
    <name evidence="2" type="primary">zapA</name>
    <name evidence="2" type="ORF">KVH43_00705</name>
</gene>
<evidence type="ECO:0000313" key="3">
    <source>
        <dbReference type="Proteomes" id="UP000886818"/>
    </source>
</evidence>
<accession>A0ABX8RD16</accession>